<dbReference type="InterPro" id="IPR019535">
    <property type="entry name" value="ICE2_C"/>
</dbReference>
<dbReference type="AlphaFoldDB" id="A0AAW2ZCL9"/>
<name>A0AAW2ZCL9_9EUKA</name>
<proteinExistence type="predicted"/>
<evidence type="ECO:0000256" key="1">
    <source>
        <dbReference type="SAM" id="MobiDB-lite"/>
    </source>
</evidence>
<feature type="domain" description="Little elongation complex subunit 2 C-terminal" evidence="2">
    <location>
        <begin position="397"/>
        <end position="565"/>
    </location>
</feature>
<dbReference type="PANTHER" id="PTHR14633">
    <property type="entry name" value="LITTLE ELONGATION COMPLEX SUBUNIT 2"/>
    <property type="match status" value="1"/>
</dbReference>
<dbReference type="GO" id="GO:0042795">
    <property type="term" value="P:snRNA transcription by RNA polymerase II"/>
    <property type="evidence" value="ECO:0007669"/>
    <property type="project" value="TreeGrafter"/>
</dbReference>
<feature type="compositionally biased region" description="Basic residues" evidence="1">
    <location>
        <begin position="584"/>
        <end position="598"/>
    </location>
</feature>
<feature type="region of interest" description="Disordered" evidence="1">
    <location>
        <begin position="128"/>
        <end position="157"/>
    </location>
</feature>
<feature type="region of interest" description="Disordered" evidence="1">
    <location>
        <begin position="578"/>
        <end position="598"/>
    </location>
</feature>
<dbReference type="Proteomes" id="UP001431209">
    <property type="component" value="Unassembled WGS sequence"/>
</dbReference>
<feature type="compositionally biased region" description="Basic and acidic residues" evidence="1">
    <location>
        <begin position="131"/>
        <end position="141"/>
    </location>
</feature>
<dbReference type="EMBL" id="JAOPGA020001300">
    <property type="protein sequence ID" value="KAL0487062.1"/>
    <property type="molecule type" value="Genomic_DNA"/>
</dbReference>
<sequence length="598" mass="68735">MNCASMMNSFVVDRPERLSPGLMMFSSLEEEKLIQQHRTLTHHSNPLDNYIASLSGLKSNIVSGEFVNFLNVKHASFAEEEQERRLNMKDSFLDYQTFDDDFAQQLKKIKADENIMDKLRSYGRVVVPQQSKEDGMNDHNQNETSKTPSNRTSSLNSGEQKEFLESCALNSRNALPKNKKVRFIELKLKAEKEISEYQKHIFNEAMLHPECYKYISDQVKMFTSTLIKRKRDRVLTFTRFYSKVCSVNMSAVPSTETRLECLAVVKKMGSCHVLTPPTTSINMNNVYPLQIKMNETLLTPSKVELAQDLYVQDPTRPHDPIVMTSSALTCLLEHLSNKWSCHLPVSFHSREGQNSFVVIGKPFLKKRYTMRKLNEMYYKRCCTESMKSSEQCIKYSQQEQVAQDNVVYSRHKVGGLTFLLRCTHRGCSVGGMKPQIVCIKSNMEYHTDKALEVLTESDEIACFAHLSARPIDSCLMLSRVDPLRDSIVEIEFKRSVALVPQNNCLEKLHALLQNILLLPQADYLLVCEDGMINIMKAQDKQSSESLDLHEELKGLEDLTTIPYVPYWSAVGQHHVKFTFPPPQSKKKKRNRRRKEIKS</sequence>
<gene>
    <name evidence="3" type="ORF">AKO1_012146</name>
</gene>
<feature type="compositionally biased region" description="Polar residues" evidence="1">
    <location>
        <begin position="142"/>
        <end position="157"/>
    </location>
</feature>
<keyword evidence="4" id="KW-1185">Reference proteome</keyword>
<comment type="caution">
    <text evidence="3">The sequence shown here is derived from an EMBL/GenBank/DDBJ whole genome shotgun (WGS) entry which is preliminary data.</text>
</comment>
<organism evidence="3 4">
    <name type="scientific">Acrasis kona</name>
    <dbReference type="NCBI Taxonomy" id="1008807"/>
    <lineage>
        <taxon>Eukaryota</taxon>
        <taxon>Discoba</taxon>
        <taxon>Heterolobosea</taxon>
        <taxon>Tetramitia</taxon>
        <taxon>Eutetramitia</taxon>
        <taxon>Acrasidae</taxon>
        <taxon>Acrasis</taxon>
    </lineage>
</organism>
<dbReference type="PANTHER" id="PTHR14633:SF3">
    <property type="entry name" value="LITTLE ELONGATION COMPLEX SUBUNIT 2"/>
    <property type="match status" value="1"/>
</dbReference>
<dbReference type="Pfam" id="PF10505">
    <property type="entry name" value="NARG2_C"/>
    <property type="match status" value="1"/>
</dbReference>
<protein>
    <recommendedName>
        <fullName evidence="2">Little elongation complex subunit 2 C-terminal domain-containing protein</fullName>
    </recommendedName>
</protein>
<evidence type="ECO:0000313" key="4">
    <source>
        <dbReference type="Proteomes" id="UP001431209"/>
    </source>
</evidence>
<dbReference type="GO" id="GO:0045945">
    <property type="term" value="P:positive regulation of transcription by RNA polymerase III"/>
    <property type="evidence" value="ECO:0007669"/>
    <property type="project" value="TreeGrafter"/>
</dbReference>
<dbReference type="GO" id="GO:0008023">
    <property type="term" value="C:transcription elongation factor complex"/>
    <property type="evidence" value="ECO:0007669"/>
    <property type="project" value="InterPro"/>
</dbReference>
<reference evidence="3 4" key="1">
    <citation type="submission" date="2024-03" db="EMBL/GenBank/DDBJ databases">
        <title>The Acrasis kona genome and developmental transcriptomes reveal deep origins of eukaryotic multicellular pathways.</title>
        <authorList>
            <person name="Sheikh S."/>
            <person name="Fu C.-J."/>
            <person name="Brown M.W."/>
            <person name="Baldauf S.L."/>
        </authorList>
    </citation>
    <scope>NUCLEOTIDE SEQUENCE [LARGE SCALE GENOMIC DNA]</scope>
    <source>
        <strain evidence="3 4">ATCC MYA-3509</strain>
    </source>
</reference>
<dbReference type="GO" id="GO:0042796">
    <property type="term" value="P:snRNA transcription by RNA polymerase III"/>
    <property type="evidence" value="ECO:0007669"/>
    <property type="project" value="TreeGrafter"/>
</dbReference>
<evidence type="ECO:0000313" key="3">
    <source>
        <dbReference type="EMBL" id="KAL0487062.1"/>
    </source>
</evidence>
<evidence type="ECO:0000259" key="2">
    <source>
        <dbReference type="Pfam" id="PF10505"/>
    </source>
</evidence>
<accession>A0AAW2ZCL9</accession>